<dbReference type="Proteomes" id="UP000789508">
    <property type="component" value="Unassembled WGS sequence"/>
</dbReference>
<evidence type="ECO:0000313" key="2">
    <source>
        <dbReference type="Proteomes" id="UP000789508"/>
    </source>
</evidence>
<keyword evidence="2" id="KW-1185">Reference proteome</keyword>
<gene>
    <name evidence="1" type="ORF">ALEPTO_LOCUS2362</name>
</gene>
<dbReference type="EMBL" id="CAJVPS010000339">
    <property type="protein sequence ID" value="CAG8478433.1"/>
    <property type="molecule type" value="Genomic_DNA"/>
</dbReference>
<name>A0A9N8WB30_9GLOM</name>
<comment type="caution">
    <text evidence="1">The sequence shown here is derived from an EMBL/GenBank/DDBJ whole genome shotgun (WGS) entry which is preliminary data.</text>
</comment>
<organism evidence="1 2">
    <name type="scientific">Ambispora leptoticha</name>
    <dbReference type="NCBI Taxonomy" id="144679"/>
    <lineage>
        <taxon>Eukaryota</taxon>
        <taxon>Fungi</taxon>
        <taxon>Fungi incertae sedis</taxon>
        <taxon>Mucoromycota</taxon>
        <taxon>Glomeromycotina</taxon>
        <taxon>Glomeromycetes</taxon>
        <taxon>Archaeosporales</taxon>
        <taxon>Ambisporaceae</taxon>
        <taxon>Ambispora</taxon>
    </lineage>
</organism>
<sequence>MVQGKQLKPSKYGKPFKINRGVNKSKKIIKESSSSSNIKDSVEVNKGEISKEVVGECKSGSNVGIKEETKELNVEVKETDITFNQTAKLATTTIIIITTTEMVVEQGTTKIITSS</sequence>
<reference evidence="1" key="1">
    <citation type="submission" date="2021-06" db="EMBL/GenBank/DDBJ databases">
        <authorList>
            <person name="Kallberg Y."/>
            <person name="Tangrot J."/>
            <person name="Rosling A."/>
        </authorList>
    </citation>
    <scope>NUCLEOTIDE SEQUENCE</scope>
    <source>
        <strain evidence="1">FL130A</strain>
    </source>
</reference>
<accession>A0A9N8WB30</accession>
<protein>
    <submittedName>
        <fullName evidence="1">10970_t:CDS:1</fullName>
    </submittedName>
</protein>
<evidence type="ECO:0000313" key="1">
    <source>
        <dbReference type="EMBL" id="CAG8478433.1"/>
    </source>
</evidence>
<proteinExistence type="predicted"/>
<dbReference type="AlphaFoldDB" id="A0A9N8WB30"/>